<dbReference type="Gramene" id="KMS95836">
    <property type="protein sequence ID" value="KMS95836"/>
    <property type="gene ID" value="BVRB_004600"/>
</dbReference>
<gene>
    <name evidence="2" type="ORF">BVRB_004600</name>
</gene>
<dbReference type="OrthoDB" id="1713787at2759"/>
<sequence>MDKEWMKLKDRGAPQYLNGIDNFLDFAFNNSSVDHAGNQIGTKIRCPCCRCANVHYKTRSEVRFDLLRNGILQSYIVWDKHGEDYNDVSLESEANTDCDGDVDEEMLDMLQVGCGVAGMGLLGGHDRGDDDHSEEAQEPSGEAARFYRLLQDYKDPLVVLSLMMTNSR</sequence>
<reference evidence="2 3" key="1">
    <citation type="journal article" date="2014" name="Nature">
        <title>The genome of the recently domesticated crop plant sugar beet (Beta vulgaris).</title>
        <authorList>
            <person name="Dohm J.C."/>
            <person name="Minoche A.E."/>
            <person name="Holtgrawe D."/>
            <person name="Capella-Gutierrez S."/>
            <person name="Zakrzewski F."/>
            <person name="Tafer H."/>
            <person name="Rupp O."/>
            <person name="Sorensen T.R."/>
            <person name="Stracke R."/>
            <person name="Reinhardt R."/>
            <person name="Goesmann A."/>
            <person name="Kraft T."/>
            <person name="Schulz B."/>
            <person name="Stadler P.F."/>
            <person name="Schmidt T."/>
            <person name="Gabaldon T."/>
            <person name="Lehrach H."/>
            <person name="Weisshaar B."/>
            <person name="Himmelbauer H."/>
        </authorList>
    </citation>
    <scope>NUCLEOTIDE SEQUENCE [LARGE SCALE GENOMIC DNA]</scope>
    <source>
        <tissue evidence="2">Taproot</tissue>
    </source>
</reference>
<proteinExistence type="predicted"/>
<evidence type="ECO:0000313" key="3">
    <source>
        <dbReference type="Proteomes" id="UP000035740"/>
    </source>
</evidence>
<dbReference type="OMA" id="ANVHYKT"/>
<evidence type="ECO:0000259" key="1">
    <source>
        <dbReference type="Pfam" id="PF13963"/>
    </source>
</evidence>
<dbReference type="Pfam" id="PF13963">
    <property type="entry name" value="Transpos_assoc"/>
    <property type="match status" value="1"/>
</dbReference>
<feature type="domain" description="Transposase-associated" evidence="1">
    <location>
        <begin position="3"/>
        <end position="83"/>
    </location>
</feature>
<dbReference type="AlphaFoldDB" id="A0A0J8B4B0"/>
<evidence type="ECO:0000313" key="2">
    <source>
        <dbReference type="EMBL" id="KMS95836.1"/>
    </source>
</evidence>
<dbReference type="InterPro" id="IPR029480">
    <property type="entry name" value="Transpos_assoc"/>
</dbReference>
<dbReference type="EMBL" id="KQ090432">
    <property type="protein sequence ID" value="KMS95836.1"/>
    <property type="molecule type" value="Genomic_DNA"/>
</dbReference>
<dbReference type="Proteomes" id="UP000035740">
    <property type="component" value="Unassembled WGS sequence"/>
</dbReference>
<name>A0A0J8B4B0_BETVV</name>
<accession>A0A0J8B4B0</accession>
<protein>
    <recommendedName>
        <fullName evidence="1">Transposase-associated domain-containing protein</fullName>
    </recommendedName>
</protein>
<organism evidence="2 3">
    <name type="scientific">Beta vulgaris subsp. vulgaris</name>
    <name type="common">Beet</name>
    <dbReference type="NCBI Taxonomy" id="3555"/>
    <lineage>
        <taxon>Eukaryota</taxon>
        <taxon>Viridiplantae</taxon>
        <taxon>Streptophyta</taxon>
        <taxon>Embryophyta</taxon>
        <taxon>Tracheophyta</taxon>
        <taxon>Spermatophyta</taxon>
        <taxon>Magnoliopsida</taxon>
        <taxon>eudicotyledons</taxon>
        <taxon>Gunneridae</taxon>
        <taxon>Pentapetalae</taxon>
        <taxon>Caryophyllales</taxon>
        <taxon>Chenopodiaceae</taxon>
        <taxon>Betoideae</taxon>
        <taxon>Beta</taxon>
    </lineage>
</organism>
<keyword evidence="3" id="KW-1185">Reference proteome</keyword>